<dbReference type="GeneID" id="56683780"/>
<organism evidence="2 3">
    <name type="scientific">Elizabethkingia anophelis R26</name>
    <dbReference type="NCBI Taxonomy" id="1246994"/>
    <lineage>
        <taxon>Bacteria</taxon>
        <taxon>Pseudomonadati</taxon>
        <taxon>Bacteroidota</taxon>
        <taxon>Flavobacteriia</taxon>
        <taxon>Flavobacteriales</taxon>
        <taxon>Weeksellaceae</taxon>
        <taxon>Elizabethkingia</taxon>
    </lineage>
</organism>
<evidence type="ECO:0000256" key="1">
    <source>
        <dbReference type="SAM" id="Phobius"/>
    </source>
</evidence>
<evidence type="ECO:0008006" key="4">
    <source>
        <dbReference type="Google" id="ProtNLM"/>
    </source>
</evidence>
<evidence type="ECO:0000313" key="2">
    <source>
        <dbReference type="EMBL" id="ATC35571.1"/>
    </source>
</evidence>
<name>A0ABM6MR58_9FLAO</name>
<dbReference type="EMBL" id="CP023401">
    <property type="protein sequence ID" value="ATC35571.1"/>
    <property type="molecule type" value="Genomic_DNA"/>
</dbReference>
<reference evidence="2 3" key="1">
    <citation type="submission" date="2017-09" db="EMBL/GenBank/DDBJ databases">
        <title>Complete circularized genomes of four mosquito-derived Elizabethkingia anophelis isolates.</title>
        <authorList>
            <person name="Nicholson A.C."/>
            <person name="Xu J."/>
        </authorList>
    </citation>
    <scope>NUCLEOTIDE SEQUENCE [LARGE SCALE GENOMIC DNA]</scope>
    <source>
        <strain evidence="2 3">R26</strain>
    </source>
</reference>
<keyword evidence="1" id="KW-1133">Transmembrane helix</keyword>
<dbReference type="RefSeq" id="WP_009090448.1">
    <property type="nucleotide sequence ID" value="NZ_ANIW01000063.1"/>
</dbReference>
<accession>A0ABM6MR58</accession>
<evidence type="ECO:0000313" key="3">
    <source>
        <dbReference type="Proteomes" id="UP000190057"/>
    </source>
</evidence>
<keyword evidence="1" id="KW-0812">Transmembrane</keyword>
<keyword evidence="1" id="KW-0472">Membrane</keyword>
<protein>
    <recommendedName>
        <fullName evidence="4">Zinc ribbon domain-containing protein</fullName>
    </recommendedName>
</protein>
<dbReference type="Proteomes" id="UP000190057">
    <property type="component" value="Chromosome"/>
</dbReference>
<sequence length="147" mass="16857">MTDIINKIKRLKCEFNALLIVAVFTVMISLVGLYYYDIVQKKIFYSAIWIFSIAGSTISFSGCVVKFLEVQEFKRSLKSFVNNNPEFSHMWKPLKFNFFKGLTVLGKPISGKQISLIKLKKSCDFCGINPKEMDSNYCKACKHKNLS</sequence>
<proteinExistence type="predicted"/>
<feature type="transmembrane region" description="Helical" evidence="1">
    <location>
        <begin position="15"/>
        <end position="36"/>
    </location>
</feature>
<keyword evidence="3" id="KW-1185">Reference proteome</keyword>
<gene>
    <name evidence="2" type="ORF">BAZ09_004800</name>
</gene>
<feature type="transmembrane region" description="Helical" evidence="1">
    <location>
        <begin position="48"/>
        <end position="68"/>
    </location>
</feature>